<gene>
    <name evidence="5" type="primary">LOC103505366</name>
</gene>
<protein>
    <submittedName>
        <fullName evidence="5">Neuroligin-1-like</fullName>
    </submittedName>
</protein>
<name>A0A3Q0IJU7_DIACI</name>
<dbReference type="Pfam" id="PF00135">
    <property type="entry name" value="COesterase"/>
    <property type="match status" value="1"/>
</dbReference>
<organism evidence="4 5">
    <name type="scientific">Diaphorina citri</name>
    <name type="common">Asian citrus psyllid</name>
    <dbReference type="NCBI Taxonomy" id="121845"/>
    <lineage>
        <taxon>Eukaryota</taxon>
        <taxon>Metazoa</taxon>
        <taxon>Ecdysozoa</taxon>
        <taxon>Arthropoda</taxon>
        <taxon>Hexapoda</taxon>
        <taxon>Insecta</taxon>
        <taxon>Pterygota</taxon>
        <taxon>Neoptera</taxon>
        <taxon>Paraneoptera</taxon>
        <taxon>Hemiptera</taxon>
        <taxon>Sternorrhyncha</taxon>
        <taxon>Psylloidea</taxon>
        <taxon>Psyllidae</taxon>
        <taxon>Diaphorininae</taxon>
        <taxon>Diaphorina</taxon>
    </lineage>
</organism>
<dbReference type="STRING" id="121845.A0A3Q0IJU7"/>
<evidence type="ECO:0000259" key="3">
    <source>
        <dbReference type="Pfam" id="PF00135"/>
    </source>
</evidence>
<dbReference type="InterPro" id="IPR029058">
    <property type="entry name" value="AB_hydrolase_fold"/>
</dbReference>
<dbReference type="Gene3D" id="3.40.50.1820">
    <property type="entry name" value="alpha/beta hydrolase"/>
    <property type="match status" value="1"/>
</dbReference>
<reference evidence="5" key="1">
    <citation type="submission" date="2025-08" db="UniProtKB">
        <authorList>
            <consortium name="RefSeq"/>
        </authorList>
    </citation>
    <scope>IDENTIFICATION</scope>
</reference>
<dbReference type="AlphaFoldDB" id="A0A3Q0IJU7"/>
<keyword evidence="4" id="KW-1185">Reference proteome</keyword>
<dbReference type="RefSeq" id="XP_026676494.1">
    <property type="nucleotide sequence ID" value="XM_026820693.1"/>
</dbReference>
<dbReference type="KEGG" id="dci:103505366"/>
<dbReference type="GeneID" id="103505366"/>
<proteinExistence type="inferred from homology"/>
<accession>A0A3Q0IJU7</accession>
<dbReference type="SUPFAM" id="SSF53474">
    <property type="entry name" value="alpha/beta-Hydrolases"/>
    <property type="match status" value="1"/>
</dbReference>
<dbReference type="InterPro" id="IPR002018">
    <property type="entry name" value="CarbesteraseB"/>
</dbReference>
<dbReference type="InterPro" id="IPR051093">
    <property type="entry name" value="Neuroligin/BSAL"/>
</dbReference>
<sequence length="243" mass="27130">MSGSALSSWALVRDPAQYADQVAAQLNCSSLEAAEPLLQCLRNLPLEALMRVRLEVPDYTTGFGPSIDGVVIDPEIQDDAGRVEYIPGKLSASASFLASFLSDGYYTSLLGHSAAIAALIAKLGRFDILAGVVKSEAFFAFSDEDIQYGIENTRRYEVLKKYVSNTFRFHQSEVLSTLINEYTDWERPVQHPINIRDETLDALSDAMYTAPLWTLADLQSKGRNSCYLYVFDYQTKYGVYPQF</sequence>
<dbReference type="PaxDb" id="121845-A0A3Q0IJU7"/>
<evidence type="ECO:0000256" key="2">
    <source>
        <dbReference type="ARBA" id="ARBA00023180"/>
    </source>
</evidence>
<evidence type="ECO:0000256" key="1">
    <source>
        <dbReference type="ARBA" id="ARBA00005964"/>
    </source>
</evidence>
<evidence type="ECO:0000313" key="4">
    <source>
        <dbReference type="Proteomes" id="UP000079169"/>
    </source>
</evidence>
<keyword evidence="2" id="KW-0325">Glycoprotein</keyword>
<feature type="domain" description="Carboxylesterase type B" evidence="3">
    <location>
        <begin position="1"/>
        <end position="241"/>
    </location>
</feature>
<dbReference type="PANTHER" id="PTHR43903">
    <property type="entry name" value="NEUROLIGIN"/>
    <property type="match status" value="1"/>
</dbReference>
<evidence type="ECO:0000313" key="5">
    <source>
        <dbReference type="RefSeq" id="XP_026676494.1"/>
    </source>
</evidence>
<dbReference type="Proteomes" id="UP000079169">
    <property type="component" value="Unplaced"/>
</dbReference>
<comment type="similarity">
    <text evidence="1">Belongs to the type-B carboxylesterase/lipase family.</text>
</comment>